<dbReference type="AlphaFoldDB" id="A0A098B343"/>
<evidence type="ECO:0000313" key="1">
    <source>
        <dbReference type="EMBL" id="CDX03299.1"/>
    </source>
</evidence>
<organism evidence="1">
    <name type="scientific">Desulfitobacterium hafniense</name>
    <name type="common">Desulfitobacterium frappieri</name>
    <dbReference type="NCBI Taxonomy" id="49338"/>
    <lineage>
        <taxon>Bacteria</taxon>
        <taxon>Bacillati</taxon>
        <taxon>Bacillota</taxon>
        <taxon>Clostridia</taxon>
        <taxon>Eubacteriales</taxon>
        <taxon>Desulfitobacteriaceae</taxon>
        <taxon>Desulfitobacterium</taxon>
    </lineage>
</organism>
<name>A0A098B343_DESHA</name>
<reference evidence="1" key="1">
    <citation type="submission" date="2014-07" db="EMBL/GenBank/DDBJ databases">
        <authorList>
            <person name="Hornung V.Bastian."/>
        </authorList>
    </citation>
    <scope>NUCLEOTIDE SEQUENCE</scope>
    <source>
        <strain evidence="1">PCE-S</strain>
    </source>
</reference>
<dbReference type="EMBL" id="LK996017">
    <property type="protein sequence ID" value="CDX03299.1"/>
    <property type="molecule type" value="Genomic_DNA"/>
</dbReference>
<sequence>MFMKEAIAKYESAFVFGNSLFQLSNHLLRKCAYDRIQERTQGFCFYKRERLPSEQLAVLHEKFSTEKGWKQDVSNPL</sequence>
<proteinExistence type="predicted"/>
<accession>A0A098B343</accession>
<gene>
    <name evidence="1" type="ORF">DPCES_3413</name>
</gene>
<protein>
    <submittedName>
        <fullName evidence="1">Uncharacterized protein</fullName>
    </submittedName>
</protein>
<dbReference type="PATRIC" id="fig|49338.4.peg.3668"/>